<organism evidence="2 3">
    <name type="scientific">Eutypa lata (strain UCR-EL1)</name>
    <name type="common">Grapevine dieback disease fungus</name>
    <name type="synonym">Eutypa armeniacae</name>
    <dbReference type="NCBI Taxonomy" id="1287681"/>
    <lineage>
        <taxon>Eukaryota</taxon>
        <taxon>Fungi</taxon>
        <taxon>Dikarya</taxon>
        <taxon>Ascomycota</taxon>
        <taxon>Pezizomycotina</taxon>
        <taxon>Sordariomycetes</taxon>
        <taxon>Xylariomycetidae</taxon>
        <taxon>Xylariales</taxon>
        <taxon>Diatrypaceae</taxon>
        <taxon>Eutypa</taxon>
    </lineage>
</organism>
<dbReference type="HOGENOM" id="CLU_662274_0_0_1"/>
<reference evidence="3" key="1">
    <citation type="journal article" date="2013" name="Genome Announc.">
        <title>Draft genome sequence of the grapevine dieback fungus Eutypa lata UCR-EL1.</title>
        <authorList>
            <person name="Blanco-Ulate B."/>
            <person name="Rolshausen P.E."/>
            <person name="Cantu D."/>
        </authorList>
    </citation>
    <scope>NUCLEOTIDE SEQUENCE [LARGE SCALE GENOMIC DNA]</scope>
    <source>
        <strain evidence="3">UCR-EL1</strain>
    </source>
</reference>
<name>M7TX37_EUTLA</name>
<evidence type="ECO:0000313" key="2">
    <source>
        <dbReference type="EMBL" id="EMR71225.1"/>
    </source>
</evidence>
<gene>
    <name evidence="2" type="ORF">UCREL1_1735</name>
</gene>
<dbReference type="KEGG" id="ela:UCREL1_1735"/>
<feature type="compositionally biased region" description="Basic and acidic residues" evidence="1">
    <location>
        <begin position="338"/>
        <end position="350"/>
    </location>
</feature>
<feature type="region of interest" description="Disordered" evidence="1">
    <location>
        <begin position="176"/>
        <end position="218"/>
    </location>
</feature>
<keyword evidence="3" id="KW-1185">Reference proteome</keyword>
<evidence type="ECO:0000313" key="3">
    <source>
        <dbReference type="Proteomes" id="UP000012174"/>
    </source>
</evidence>
<proteinExistence type="predicted"/>
<feature type="compositionally biased region" description="Low complexity" evidence="1">
    <location>
        <begin position="178"/>
        <end position="210"/>
    </location>
</feature>
<feature type="region of interest" description="Disordered" evidence="1">
    <location>
        <begin position="323"/>
        <end position="360"/>
    </location>
</feature>
<dbReference type="EMBL" id="KB705676">
    <property type="protein sequence ID" value="EMR71225.1"/>
    <property type="molecule type" value="Genomic_DNA"/>
</dbReference>
<sequence length="415" mass="46146">MNRVPMAQVPIPSIEIADTPSVGGTCLTCLRELSEHQIECPEHELLALLWPPNNPKFETDGIHTLSMERDFLSTCLEYLRLCADELQKPLSTHRVLHLPGPTQYTLPLYANPWSWKFHWSASLQPKRPIENWGFRFGRSGVTIMIDQVLPPISQAIQPSVTPDYYSPSSLLVLMGYESPPQSQPQSQAQSPSQSQPPQSSPPQEQQQEAPPFQPFTITGPSIQRLDRATCLSEWHVLRDLLRAEIPARERNAANLNSVASLCWRVHGMSLDREDPMWCIITDMQSAMAREASALNVARRNLRSVERVFEEGYWEVPAGAGAVGTDDGMDIDGGGGDGGEGKGKGKEKETDGNGNGNVTQNDEVLIWTTRRDFVAACSEEWSRHRASGGQRDQTPVVVLRVSGDRHVYSIRCQLTG</sequence>
<dbReference type="AlphaFoldDB" id="M7TX37"/>
<dbReference type="OrthoDB" id="4722837at2759"/>
<accession>M7TX37</accession>
<dbReference type="Proteomes" id="UP000012174">
    <property type="component" value="Unassembled WGS sequence"/>
</dbReference>
<protein>
    <submittedName>
        <fullName evidence="2">Uncharacterized protein</fullName>
    </submittedName>
</protein>
<evidence type="ECO:0000256" key="1">
    <source>
        <dbReference type="SAM" id="MobiDB-lite"/>
    </source>
</evidence>